<dbReference type="OrthoDB" id="8156917at2"/>
<dbReference type="AlphaFoldDB" id="A0A2A4B899"/>
<dbReference type="EMBL" id="NWMW01000001">
    <property type="protein sequence ID" value="PCD04300.1"/>
    <property type="molecule type" value="Genomic_DNA"/>
</dbReference>
<sequence>MSAIDRIALVAEAALAPSVHNVQPARWRLVGDDGISLFEGLRSRLATGDPRGNDAAISLGAAAEGMRLAAGRRGLALVPTATPADEPDLRGVAGWRLVDDGEPDPLVGVVEARQSWRAAFAKPTAADRRAAEALVADDAAVVTDPAILKQLAGRYDAASYRFMRDDAFRAELRGWMRLDRRHPRWAVDGLNADAMAMSGIEARGAALVLGPAFRLLARIGLARPLLAEGAKVARGAGLVVFHRPRNEAPFDSGARFYRLWLRIEAAGFGAAVLAALADDPGAAAEIARAAGIGADRRVVSAFRIGRRPPGEQPPRARRPIEEVLV</sequence>
<name>A0A2A4B899_9SPHN</name>
<dbReference type="GO" id="GO:0016491">
    <property type="term" value="F:oxidoreductase activity"/>
    <property type="evidence" value="ECO:0007669"/>
    <property type="project" value="InterPro"/>
</dbReference>
<comment type="caution">
    <text evidence="1">The sequence shown here is derived from an EMBL/GenBank/DDBJ whole genome shotgun (WGS) entry which is preliminary data.</text>
</comment>
<reference evidence="1 2" key="1">
    <citation type="submission" date="2017-09" db="EMBL/GenBank/DDBJ databases">
        <title>Sphingomonas spermidinifaciens 9NM-10, whole genome shotgun sequence.</title>
        <authorList>
            <person name="Feng G."/>
            <person name="Zhu H."/>
        </authorList>
    </citation>
    <scope>NUCLEOTIDE SEQUENCE [LARGE SCALE GENOMIC DNA]</scope>
    <source>
        <strain evidence="1 2">9NM-10</strain>
    </source>
</reference>
<evidence type="ECO:0000313" key="1">
    <source>
        <dbReference type="EMBL" id="PCD04300.1"/>
    </source>
</evidence>
<dbReference type="Proteomes" id="UP000218366">
    <property type="component" value="Unassembled WGS sequence"/>
</dbReference>
<protein>
    <recommendedName>
        <fullName evidence="3">Nitroreductase</fullName>
    </recommendedName>
</protein>
<organism evidence="1 2">
    <name type="scientific">Sphingomonas spermidinifaciens</name>
    <dbReference type="NCBI Taxonomy" id="1141889"/>
    <lineage>
        <taxon>Bacteria</taxon>
        <taxon>Pseudomonadati</taxon>
        <taxon>Pseudomonadota</taxon>
        <taxon>Alphaproteobacteria</taxon>
        <taxon>Sphingomonadales</taxon>
        <taxon>Sphingomonadaceae</taxon>
        <taxon>Sphingomonas</taxon>
    </lineage>
</organism>
<dbReference type="RefSeq" id="WP_096342694.1">
    <property type="nucleotide sequence ID" value="NZ_NWMW01000001.1"/>
</dbReference>
<proteinExistence type="predicted"/>
<dbReference type="Gene3D" id="3.40.109.10">
    <property type="entry name" value="NADH Oxidase"/>
    <property type="match status" value="1"/>
</dbReference>
<evidence type="ECO:0000313" key="2">
    <source>
        <dbReference type="Proteomes" id="UP000218366"/>
    </source>
</evidence>
<dbReference type="InterPro" id="IPR000415">
    <property type="entry name" value="Nitroreductase-like"/>
</dbReference>
<gene>
    <name evidence="1" type="ORF">COC42_08450</name>
</gene>
<keyword evidence="2" id="KW-1185">Reference proteome</keyword>
<dbReference type="SUPFAM" id="SSF55469">
    <property type="entry name" value="FMN-dependent nitroreductase-like"/>
    <property type="match status" value="2"/>
</dbReference>
<accession>A0A2A4B899</accession>
<evidence type="ECO:0008006" key="3">
    <source>
        <dbReference type="Google" id="ProtNLM"/>
    </source>
</evidence>